<dbReference type="Pfam" id="PF00106">
    <property type="entry name" value="adh_short"/>
    <property type="match status" value="1"/>
</dbReference>
<comment type="similarity">
    <text evidence="1 3">Belongs to the short-chain dehydrogenases/reductases (SDR) family.</text>
</comment>
<dbReference type="SUPFAM" id="SSF51735">
    <property type="entry name" value="NAD(P)-binding Rossmann-fold domains"/>
    <property type="match status" value="1"/>
</dbReference>
<dbReference type="Proteomes" id="UP001497453">
    <property type="component" value="Chromosome 7"/>
</dbReference>
<dbReference type="InterPro" id="IPR002347">
    <property type="entry name" value="SDR_fam"/>
</dbReference>
<proteinExistence type="inferred from homology"/>
<accession>A0ABP1DZN9</accession>
<gene>
    <name evidence="4" type="ORF">GFSPODELE1_LOCUS9192</name>
</gene>
<dbReference type="InterPro" id="IPR036291">
    <property type="entry name" value="NAD(P)-bd_dom_sf"/>
</dbReference>
<keyword evidence="2" id="KW-0560">Oxidoreductase</keyword>
<evidence type="ECO:0000256" key="3">
    <source>
        <dbReference type="RuleBase" id="RU000363"/>
    </source>
</evidence>
<evidence type="ECO:0000256" key="2">
    <source>
        <dbReference type="ARBA" id="ARBA00023002"/>
    </source>
</evidence>
<protein>
    <recommendedName>
        <fullName evidence="6">NAD(P)-binding protein</fullName>
    </recommendedName>
</protein>
<name>A0ABP1DZN9_9APHY</name>
<dbReference type="Gene3D" id="3.40.50.720">
    <property type="entry name" value="NAD(P)-binding Rossmann-like Domain"/>
    <property type="match status" value="1"/>
</dbReference>
<keyword evidence="5" id="KW-1185">Reference proteome</keyword>
<dbReference type="EMBL" id="OZ037950">
    <property type="protein sequence ID" value="CAL1713200.1"/>
    <property type="molecule type" value="Genomic_DNA"/>
</dbReference>
<evidence type="ECO:0000256" key="1">
    <source>
        <dbReference type="ARBA" id="ARBA00006484"/>
    </source>
</evidence>
<dbReference type="PRINTS" id="PR00080">
    <property type="entry name" value="SDRFAMILY"/>
</dbReference>
<organism evidence="4 5">
    <name type="scientific">Somion occarium</name>
    <dbReference type="NCBI Taxonomy" id="3059160"/>
    <lineage>
        <taxon>Eukaryota</taxon>
        <taxon>Fungi</taxon>
        <taxon>Dikarya</taxon>
        <taxon>Basidiomycota</taxon>
        <taxon>Agaricomycotina</taxon>
        <taxon>Agaricomycetes</taxon>
        <taxon>Polyporales</taxon>
        <taxon>Cerrenaceae</taxon>
        <taxon>Somion</taxon>
    </lineage>
</organism>
<dbReference type="PRINTS" id="PR00081">
    <property type="entry name" value="GDHRDH"/>
</dbReference>
<sequence>MSANVNPKVALVTGCTNGGIGYHIADEFAKREYKVYATSRRVETMDFGKSPRANVQTLAMDVTSDKSVQSAVDEIIKREGKIDVVVNNAGIWMVSPLIDTTVDQAKNIFDTNVISVLRTSKAVLPHMAARKKGLIINIGSLSGQVATPFSGVYDASKSAQHALTDILDMECRPLAKSSGLPSDSLYKSFENKILGRLQFIQNDPGAWTAERFARELVNRADRPKPPKYWSDGGPAWTVYLLRWLPRPWVLSIVWKSLGA</sequence>
<dbReference type="PANTHER" id="PTHR44169:SF6">
    <property type="entry name" value="NADPH-DEPENDENT 1-ACYLDIHYDROXYACETONE PHOSPHATE REDUCTASE"/>
    <property type="match status" value="1"/>
</dbReference>
<evidence type="ECO:0008006" key="6">
    <source>
        <dbReference type="Google" id="ProtNLM"/>
    </source>
</evidence>
<reference evidence="5" key="1">
    <citation type="submission" date="2024-04" db="EMBL/GenBank/DDBJ databases">
        <authorList>
            <person name="Shaw F."/>
            <person name="Minotto A."/>
        </authorList>
    </citation>
    <scope>NUCLEOTIDE SEQUENCE [LARGE SCALE GENOMIC DNA]</scope>
</reference>
<dbReference type="PANTHER" id="PTHR44169">
    <property type="entry name" value="NADPH-DEPENDENT 1-ACYLDIHYDROXYACETONE PHOSPHATE REDUCTASE"/>
    <property type="match status" value="1"/>
</dbReference>
<evidence type="ECO:0000313" key="4">
    <source>
        <dbReference type="EMBL" id="CAL1713200.1"/>
    </source>
</evidence>
<evidence type="ECO:0000313" key="5">
    <source>
        <dbReference type="Proteomes" id="UP001497453"/>
    </source>
</evidence>